<feature type="non-terminal residue" evidence="2">
    <location>
        <position position="676"/>
    </location>
</feature>
<organism evidence="2">
    <name type="scientific">candidate division WOR-3 bacterium</name>
    <dbReference type="NCBI Taxonomy" id="2052148"/>
    <lineage>
        <taxon>Bacteria</taxon>
        <taxon>Bacteria division WOR-3</taxon>
    </lineage>
</organism>
<dbReference type="AlphaFoldDB" id="A0A7C0ZEJ3"/>
<feature type="domain" description="LTD" evidence="1">
    <location>
        <begin position="154"/>
        <end position="286"/>
    </location>
</feature>
<dbReference type="SUPFAM" id="SSF74853">
    <property type="entry name" value="Lamin A/C globular tail domain"/>
    <property type="match status" value="1"/>
</dbReference>
<dbReference type="Gene3D" id="2.60.120.260">
    <property type="entry name" value="Galactose-binding domain-like"/>
    <property type="match status" value="1"/>
</dbReference>
<dbReference type="Proteomes" id="UP000885847">
    <property type="component" value="Unassembled WGS sequence"/>
</dbReference>
<dbReference type="PROSITE" id="PS51841">
    <property type="entry name" value="LTD"/>
    <property type="match status" value="1"/>
</dbReference>
<protein>
    <recommendedName>
        <fullName evidence="1">LTD domain-containing protein</fullName>
    </recommendedName>
</protein>
<dbReference type="InterPro" id="IPR036415">
    <property type="entry name" value="Lamin_tail_dom_sf"/>
</dbReference>
<gene>
    <name evidence="2" type="ORF">ENF18_08125</name>
</gene>
<accession>A0A7C0ZEJ3</accession>
<comment type="caution">
    <text evidence="2">The sequence shown here is derived from an EMBL/GenBank/DDBJ whole genome shotgun (WGS) entry which is preliminary data.</text>
</comment>
<dbReference type="InterPro" id="IPR001322">
    <property type="entry name" value="Lamin_tail_dom"/>
</dbReference>
<dbReference type="Pfam" id="PF00932">
    <property type="entry name" value="LTD"/>
    <property type="match status" value="1"/>
</dbReference>
<evidence type="ECO:0000313" key="2">
    <source>
        <dbReference type="EMBL" id="HDI83739.1"/>
    </source>
</evidence>
<reference evidence="2" key="1">
    <citation type="journal article" date="2020" name="mSystems">
        <title>Genome- and Community-Level Interaction Insights into Carbon Utilization and Element Cycling Functions of Hydrothermarchaeota in Hydrothermal Sediment.</title>
        <authorList>
            <person name="Zhou Z."/>
            <person name="Liu Y."/>
            <person name="Xu W."/>
            <person name="Pan J."/>
            <person name="Luo Z.H."/>
            <person name="Li M."/>
        </authorList>
    </citation>
    <scope>NUCLEOTIDE SEQUENCE [LARGE SCALE GENOMIC DNA]</scope>
    <source>
        <strain evidence="2">HyVt-102</strain>
    </source>
</reference>
<name>A0A7C0ZEJ3_UNCW3</name>
<dbReference type="EMBL" id="DQWE01000385">
    <property type="protein sequence ID" value="HDI83739.1"/>
    <property type="molecule type" value="Genomic_DNA"/>
</dbReference>
<sequence>MIFLILGNLILNGDFENWSGGLPTSWDATSAITMTENTDTVFHGGSSCRIYFNSATTQRLSNAVPSISEDSLYVFTFFVFDNDPAGRARVCVLWYGNGSYISGSYKSYSVDKPYWQVLTTDTLRPPSGADSAVAQIRFYGVSGSWDGDAVIYVDRAVFSMPSHEDSGVVINEIMYNPSTSLGDDNYFEWLEIYNLSSDTVNLTRWLLLDNNGSFIIPAIELPPAEYLIITKNMDSLQSVSEYQDDILNGNDQVIGNMTAVSLSNGGEVIWLRNSDSTLVDSVPYDDSSPWPAQADGSGPSAELIDPSYDNTNGANWLASNETYGTPGEGNSVYDPPPSIGRIWRTPYVPEALQPDTFHAVITDNGSVDTVMFYYWLSSAGFDSVQMEQESGDTFRCVLNGQNRGVRLDSFFIRAVDNGGRESLSDTSRGFFWGRMDIIDLRVNDIDGRPVYGGYEAIVHGVVTAGESTFAKTYLHFYIQDSTSGIACHHDGATYIQSIHQGESLKVIGTITSFAGETELDYVGQWITKLGTGTVPPPETISVSQMGEAYEGKLVFILNVDTAFSSPWPSGQNTLDTIVDINGDSGHIWIDSDTDIDGWGPDWTTNQHIQGILRQYDTSTPYNSDYEISPRAQSDFISALFAMRINLSAIVSGNVVTLFWESENDPLSFAVQERKNG</sequence>
<proteinExistence type="predicted"/>
<evidence type="ECO:0000259" key="1">
    <source>
        <dbReference type="PROSITE" id="PS51841"/>
    </source>
</evidence>